<protein>
    <recommendedName>
        <fullName evidence="5">EcoKI restriction-modification system protein HsdS</fullName>
    </recommendedName>
</protein>
<keyword evidence="1" id="KW-0680">Restriction system</keyword>
<dbReference type="PANTHER" id="PTHR30408">
    <property type="entry name" value="TYPE-1 RESTRICTION ENZYME ECOKI SPECIFICITY PROTEIN"/>
    <property type="match status" value="1"/>
</dbReference>
<dbReference type="Gene3D" id="3.90.220.20">
    <property type="entry name" value="DNA methylase specificity domains"/>
    <property type="match status" value="2"/>
</dbReference>
<dbReference type="InterPro" id="IPR052021">
    <property type="entry name" value="Type-I_RS_S_subunit"/>
</dbReference>
<organism evidence="3 4">
    <name type="scientific">Candidatus Olsenella stercoravium</name>
    <dbReference type="NCBI Taxonomy" id="2838713"/>
    <lineage>
        <taxon>Bacteria</taxon>
        <taxon>Bacillati</taxon>
        <taxon>Actinomycetota</taxon>
        <taxon>Coriobacteriia</taxon>
        <taxon>Coriobacteriales</taxon>
        <taxon>Atopobiaceae</taxon>
        <taxon>Olsenella</taxon>
    </lineage>
</organism>
<reference evidence="3" key="2">
    <citation type="submission" date="2021-04" db="EMBL/GenBank/DDBJ databases">
        <authorList>
            <person name="Gilroy R."/>
        </authorList>
    </citation>
    <scope>NUCLEOTIDE SEQUENCE</scope>
    <source>
        <strain evidence="3">ChiHecolR3B27-1887</strain>
    </source>
</reference>
<dbReference type="Proteomes" id="UP000824029">
    <property type="component" value="Unassembled WGS sequence"/>
</dbReference>
<evidence type="ECO:0008006" key="5">
    <source>
        <dbReference type="Google" id="ProtNLM"/>
    </source>
</evidence>
<proteinExistence type="predicted"/>
<evidence type="ECO:0000313" key="3">
    <source>
        <dbReference type="EMBL" id="HIZ17632.1"/>
    </source>
</evidence>
<reference evidence="3" key="1">
    <citation type="journal article" date="2021" name="PeerJ">
        <title>Extensive microbial diversity within the chicken gut microbiome revealed by metagenomics and culture.</title>
        <authorList>
            <person name="Gilroy R."/>
            <person name="Ravi A."/>
            <person name="Getino M."/>
            <person name="Pursley I."/>
            <person name="Horton D.L."/>
            <person name="Alikhan N.F."/>
            <person name="Baker D."/>
            <person name="Gharbi K."/>
            <person name="Hall N."/>
            <person name="Watson M."/>
            <person name="Adriaenssens E.M."/>
            <person name="Foster-Nyarko E."/>
            <person name="Jarju S."/>
            <person name="Secka A."/>
            <person name="Antonio M."/>
            <person name="Oren A."/>
            <person name="Chaudhuri R.R."/>
            <person name="La Ragione R."/>
            <person name="Hildebrand F."/>
            <person name="Pallen M.J."/>
        </authorList>
    </citation>
    <scope>NUCLEOTIDE SEQUENCE</scope>
    <source>
        <strain evidence="3">ChiHecolR3B27-1887</strain>
    </source>
</reference>
<dbReference type="GO" id="GO:0003677">
    <property type="term" value="F:DNA binding"/>
    <property type="evidence" value="ECO:0007669"/>
    <property type="project" value="UniProtKB-KW"/>
</dbReference>
<accession>A0A9D2DIE2</accession>
<keyword evidence="2" id="KW-0238">DNA-binding</keyword>
<sequence length="470" mass="51887">MTRGIDAKPVRVSAILGGDIRLEASTYLREGYGLTRLAKQVPGHTSLGELADIWLPDRLTGYEMPAGKGLPFFTAGQVFEDFPRVRKWLAKAFVPQPESRYVNSDWLLMTRSGVVGRVTAVYPHHLGVVISDDLLRIVPKNPAEYGWLYAYMKTQFFMQVAQAAQYGHMIKHIEVAHASAFPVIMPEESVRRKIGDMAAGAIRQRVRARDLRDAAFALFEKCVGYSKDDELPQGGSSHGEVRVSDVIVGGRQRLDAGFYGGQIARITELFSSHPTSLLGEVTIFASDLPRFARIYGDGGIPYVSASELFDVNAKPGKMIYAKLVKGWDRYLLHKGTIIMACSGQKYGIIGRALMLTENHEGLFGSHDLLRLVVDDAKIRSGYLLTFLNDPALGRPYVVRNAYGTSIPHLDSSDVQAIKIPRLDDEDEAAIADLMDESVRLSAEADRTENDAIRLAQNQIETAIGLSSVTE</sequence>
<dbReference type="AlphaFoldDB" id="A0A9D2DIE2"/>
<evidence type="ECO:0000256" key="1">
    <source>
        <dbReference type="ARBA" id="ARBA00022747"/>
    </source>
</evidence>
<dbReference type="EMBL" id="DXBZ01000019">
    <property type="protein sequence ID" value="HIZ17632.1"/>
    <property type="molecule type" value="Genomic_DNA"/>
</dbReference>
<evidence type="ECO:0000313" key="4">
    <source>
        <dbReference type="Proteomes" id="UP000824029"/>
    </source>
</evidence>
<gene>
    <name evidence="3" type="ORF">IAA22_00740</name>
</gene>
<comment type="caution">
    <text evidence="3">The sequence shown here is derived from an EMBL/GenBank/DDBJ whole genome shotgun (WGS) entry which is preliminary data.</text>
</comment>
<dbReference type="SUPFAM" id="SSF116734">
    <property type="entry name" value="DNA methylase specificity domain"/>
    <property type="match status" value="2"/>
</dbReference>
<name>A0A9D2DIE2_9ACTN</name>
<dbReference type="GO" id="GO:0009307">
    <property type="term" value="P:DNA restriction-modification system"/>
    <property type="evidence" value="ECO:0007669"/>
    <property type="project" value="UniProtKB-KW"/>
</dbReference>
<dbReference type="InterPro" id="IPR044946">
    <property type="entry name" value="Restrct_endonuc_typeI_TRD_sf"/>
</dbReference>
<dbReference type="PANTHER" id="PTHR30408:SF12">
    <property type="entry name" value="TYPE I RESTRICTION ENZYME MJAVIII SPECIFICITY SUBUNIT"/>
    <property type="match status" value="1"/>
</dbReference>
<evidence type="ECO:0000256" key="2">
    <source>
        <dbReference type="ARBA" id="ARBA00023125"/>
    </source>
</evidence>